<keyword evidence="3" id="KW-1185">Reference proteome</keyword>
<organism evidence="2 3">
    <name type="scientific">Nocardiopsis composta</name>
    <dbReference type="NCBI Taxonomy" id="157465"/>
    <lineage>
        <taxon>Bacteria</taxon>
        <taxon>Bacillati</taxon>
        <taxon>Actinomycetota</taxon>
        <taxon>Actinomycetes</taxon>
        <taxon>Streptosporangiales</taxon>
        <taxon>Nocardiopsidaceae</taxon>
        <taxon>Nocardiopsis</taxon>
    </lineage>
</organism>
<name>A0A7W8QHW5_9ACTN</name>
<dbReference type="EMBL" id="JACHDB010000001">
    <property type="protein sequence ID" value="MBB5430651.1"/>
    <property type="molecule type" value="Genomic_DNA"/>
</dbReference>
<protein>
    <submittedName>
        <fullName evidence="2">Uncharacterized protein</fullName>
    </submittedName>
</protein>
<comment type="caution">
    <text evidence="2">The sequence shown here is derived from an EMBL/GenBank/DDBJ whole genome shotgun (WGS) entry which is preliminary data.</text>
</comment>
<dbReference type="Proteomes" id="UP000572635">
    <property type="component" value="Unassembled WGS sequence"/>
</dbReference>
<proteinExistence type="predicted"/>
<reference evidence="2 3" key="1">
    <citation type="submission" date="2020-08" db="EMBL/GenBank/DDBJ databases">
        <title>Sequencing the genomes of 1000 actinobacteria strains.</title>
        <authorList>
            <person name="Klenk H.-P."/>
        </authorList>
    </citation>
    <scope>NUCLEOTIDE SEQUENCE [LARGE SCALE GENOMIC DNA]</scope>
    <source>
        <strain evidence="2 3">DSM 44551</strain>
    </source>
</reference>
<gene>
    <name evidence="2" type="ORF">HDA36_000735</name>
</gene>
<feature type="region of interest" description="Disordered" evidence="1">
    <location>
        <begin position="1"/>
        <end position="21"/>
    </location>
</feature>
<evidence type="ECO:0000313" key="3">
    <source>
        <dbReference type="Proteomes" id="UP000572635"/>
    </source>
</evidence>
<sequence length="68" mass="7116">MHLEDRPDGGAPPGGTHTGQAEWVGYREAAALPLFPAVGPLLGALQTPHARSAAVMAPPMTDATFPWR</sequence>
<accession>A0A7W8QHW5</accession>
<dbReference type="RefSeq" id="WP_246528794.1">
    <property type="nucleotide sequence ID" value="NZ_BAAAJD010000162.1"/>
</dbReference>
<evidence type="ECO:0000256" key="1">
    <source>
        <dbReference type="SAM" id="MobiDB-lite"/>
    </source>
</evidence>
<evidence type="ECO:0000313" key="2">
    <source>
        <dbReference type="EMBL" id="MBB5430651.1"/>
    </source>
</evidence>
<dbReference type="AlphaFoldDB" id="A0A7W8QHW5"/>